<evidence type="ECO:0000313" key="4">
    <source>
        <dbReference type="Proteomes" id="UP001281761"/>
    </source>
</evidence>
<protein>
    <submittedName>
        <fullName evidence="3">Uncharacterized protein</fullName>
    </submittedName>
</protein>
<reference evidence="3 4" key="1">
    <citation type="journal article" date="2022" name="bioRxiv">
        <title>Genomics of Preaxostyla Flagellates Illuminates Evolutionary Transitions and the Path Towards Mitochondrial Loss.</title>
        <authorList>
            <person name="Novak L.V.F."/>
            <person name="Treitli S.C."/>
            <person name="Pyrih J."/>
            <person name="Halakuc P."/>
            <person name="Pipaliya S.V."/>
            <person name="Vacek V."/>
            <person name="Brzon O."/>
            <person name="Soukal P."/>
            <person name="Eme L."/>
            <person name="Dacks J.B."/>
            <person name="Karnkowska A."/>
            <person name="Elias M."/>
            <person name="Hampl V."/>
        </authorList>
    </citation>
    <scope>NUCLEOTIDE SEQUENCE [LARGE SCALE GENOMIC DNA]</scope>
    <source>
        <strain evidence="3">NAU3</strain>
        <tissue evidence="3">Gut</tissue>
    </source>
</reference>
<gene>
    <name evidence="3" type="ORF">BLNAU_17208</name>
</gene>
<keyword evidence="4" id="KW-1185">Reference proteome</keyword>
<name>A0ABQ9X9F8_9EUKA</name>
<feature type="chain" id="PRO_5045278925" evidence="2">
    <location>
        <begin position="17"/>
        <end position="1649"/>
    </location>
</feature>
<dbReference type="InterPro" id="IPR011050">
    <property type="entry name" value="Pectin_lyase_fold/virulence"/>
</dbReference>
<evidence type="ECO:0000313" key="3">
    <source>
        <dbReference type="EMBL" id="KAK2947883.1"/>
    </source>
</evidence>
<dbReference type="EMBL" id="JARBJD010000189">
    <property type="protein sequence ID" value="KAK2947883.1"/>
    <property type="molecule type" value="Genomic_DNA"/>
</dbReference>
<sequence length="1649" mass="176711">MNSFLVILALLLSTHSHLPNTPNSFLSLLSTQHDNGNEDGHPTSKILRLNKDVVISSTIAIRSDDVSLIGNHTTFLFQEHDWPNLEHPVSSRNQQSTTRTSRRSPQWSDDETTATMFMFDVRNSTFCVEGVDALVNSESKSICSLAGSFVRFSSSSITSSSDMCPFVIMGSSNGERCLGSTVMLCCVRHESGWDWIVPFVGVGDGHTPLVSSGSADLCDLVGAELERISVIGTGLSLESQELIFGTGPLFSFGVSEQRCCLGVSGCAPLRMETDLHSSTLVNVSSSSSPFSPSKQLFGSEVSQLVVGSCVRESTNHDSGTAMMSPNLGGNVICLNTSFSSCIRQSNAVKVFQNQNLTQGSRLKNVTSDVASVSFTLCTFNEMTIAAGSNGGGAAIYLRFTSSSLTVTTCFFHKCTCTKTGDDGGAIHVTCFESQKLPLTLSDSSFTECSANEYGGSINAKYPSPISVDCCLFENSQADADGTIYVHSDDITVKNSAFINCSANSHSGGISFFQVTNLSLSFLRFRGCFCKDDPDKKDIYFWLNASTQFTSKMFQSCDSTSGAPNVYFGSDRKEDRDLIPQVSTYSTTTIKSLDVSFNENEATVRVSTATSIIGTMNVLLDGSNVPRLVHVVFGDDSTSSNLGTAVVSSGENGVLPRADYVFRSAAVTGYRLGISFGPFIFEASSTPKDWNTTEIVVSGVNLREGSYWMLVEKDGIEVNVTLTRSDSTTLIGTAPLHPSTAKGRLDWESEYFVTKVMWEGNGVEPEQDIPLANSITFTTPIGPPRITSVVCALNGKKDVVIVELTGAKLTSAGLPVVLKGTSNQIESSGGLFNVSSTKCFVTFSIGESESRTDVVFGGKYELLSVGSESSSILVEAGLFIEVPHPPRITTLTAPLELNSNPFVLSVSGENLPADQNCTVTLTSGHSFSVSFSSPSAGTATVMIGRGGEMQYNTSYTIKSVIRFVGGEDEHILFPSTPFRTPLGPTLSSISCLFSTSSPDILNVSLSTERMPQEHVHLALKSNESPSKKVGIPIAPSKLSAGFVLVEVYNESNTLKYGTEYSIIDMTSEKITAVVLVSGFSTPPEPIRITSADCSLGGDQQKSAIVSLTGVKLGGEKGFAIGVRKMEGSSLIGKEIELSGKLSGGSSSTTHTHSVLIFGTVNSLLSFGTKYQITRFEVSGSVCVVDTDVTFSVPAEPPRIVQVETRVLNCDRTKMIVSLEGRALLSRTGKVSLTKGSTTWESSSDVNIVDDTHSTAEFIVGKEETSDQLKYGEEYTLKGSWTESSGFHVEDGITIVVPFLWTFTHVEFLFSNTLHTGCFVILSGRDLIVGESLNVTLNSSLSFIATITSETKAQSTEQLIGWPTTLQHNTKYTITSIEATNPDDGEILFDPAISNTTGSLPDDVVLFVDCGSTSDSSLLCGDRKRPCSWIEDGWKIVEWIGISSLSISIIHNTTQKSQVRIGSDHEVVISSGPSTKPELFVSASSYSSSSLSSEMEGEGMVEVVGGRLWIHQVDVVLSDSPSLIFIRMVGGHLTMETCSLTSTSTTPSNSETSLCLWSGGAIVLGQATTTITTSTFSELSSGAINMKGGSLAFPSVKPFTTGLVSQSGEMPGPTRMEIMVGGPIKAFYPLLSKKFKQRLVLIAAYIWRYKP</sequence>
<evidence type="ECO:0000256" key="1">
    <source>
        <dbReference type="SAM" id="MobiDB-lite"/>
    </source>
</evidence>
<feature type="compositionally biased region" description="Low complexity" evidence="1">
    <location>
        <begin position="90"/>
        <end position="107"/>
    </location>
</feature>
<dbReference type="Proteomes" id="UP001281761">
    <property type="component" value="Unassembled WGS sequence"/>
</dbReference>
<comment type="caution">
    <text evidence="3">The sequence shown here is derived from an EMBL/GenBank/DDBJ whole genome shotgun (WGS) entry which is preliminary data.</text>
</comment>
<organism evidence="3 4">
    <name type="scientific">Blattamonas nauphoetae</name>
    <dbReference type="NCBI Taxonomy" id="2049346"/>
    <lineage>
        <taxon>Eukaryota</taxon>
        <taxon>Metamonada</taxon>
        <taxon>Preaxostyla</taxon>
        <taxon>Oxymonadida</taxon>
        <taxon>Blattamonas</taxon>
    </lineage>
</organism>
<accession>A0ABQ9X9F8</accession>
<proteinExistence type="predicted"/>
<dbReference type="SUPFAM" id="SSF51126">
    <property type="entry name" value="Pectin lyase-like"/>
    <property type="match status" value="1"/>
</dbReference>
<feature type="signal peptide" evidence="2">
    <location>
        <begin position="1"/>
        <end position="16"/>
    </location>
</feature>
<evidence type="ECO:0000256" key="2">
    <source>
        <dbReference type="SAM" id="SignalP"/>
    </source>
</evidence>
<keyword evidence="2" id="KW-0732">Signal</keyword>
<feature type="region of interest" description="Disordered" evidence="1">
    <location>
        <begin position="86"/>
        <end position="108"/>
    </location>
</feature>